<name>A0A191WF62_9MICO</name>
<dbReference type="AlphaFoldDB" id="A0A191WF62"/>
<protein>
    <submittedName>
        <fullName evidence="1">Uncharacterized protein</fullName>
    </submittedName>
</protein>
<reference evidence="2" key="2">
    <citation type="submission" date="2016-01" db="EMBL/GenBank/DDBJ databases">
        <title>Complete genome sequence of Agromyces aureus AR33T and comparison with related organisms.</title>
        <authorList>
            <person name="Corretto E."/>
            <person name="Antonielli L."/>
            <person name="Sessitsch A."/>
            <person name="Brader G."/>
        </authorList>
    </citation>
    <scope>NUCLEOTIDE SEQUENCE [LARGE SCALE GENOMIC DNA]</scope>
    <source>
        <strain evidence="2">AR33</strain>
    </source>
</reference>
<gene>
    <name evidence="1" type="ORF">ATC03_08950</name>
</gene>
<reference evidence="1 2" key="1">
    <citation type="journal article" date="2016" name="Int. J. Syst. Evol. Microbiol.">
        <title>Agromyces aureus sp. nov., isolated from the rhizosphere of Salix caprea L. grown in a heavy-metal-contaminated soil.</title>
        <authorList>
            <person name="Corretto E."/>
            <person name="Antonielli L."/>
            <person name="Sessitsch A."/>
            <person name="Compant S."/>
            <person name="Gorfer M."/>
            <person name="Kuffner M."/>
            <person name="Brader G."/>
        </authorList>
    </citation>
    <scope>NUCLEOTIDE SEQUENCE [LARGE SCALE GENOMIC DNA]</scope>
    <source>
        <strain evidence="1 2">AR33</strain>
    </source>
</reference>
<organism evidence="1 2">
    <name type="scientific">Agromyces aureus</name>
    <dbReference type="NCBI Taxonomy" id="453304"/>
    <lineage>
        <taxon>Bacteria</taxon>
        <taxon>Bacillati</taxon>
        <taxon>Actinomycetota</taxon>
        <taxon>Actinomycetes</taxon>
        <taxon>Micrococcales</taxon>
        <taxon>Microbacteriaceae</taxon>
        <taxon>Agromyces</taxon>
    </lineage>
</organism>
<evidence type="ECO:0000313" key="1">
    <source>
        <dbReference type="EMBL" id="ANJ26828.1"/>
    </source>
</evidence>
<dbReference type="RefSeq" id="WP_067875826.1">
    <property type="nucleotide sequence ID" value="NZ_CP013979.1"/>
</dbReference>
<keyword evidence="2" id="KW-1185">Reference proteome</keyword>
<dbReference type="KEGG" id="agy:ATC03_08950"/>
<evidence type="ECO:0000313" key="2">
    <source>
        <dbReference type="Proteomes" id="UP000078437"/>
    </source>
</evidence>
<proteinExistence type="predicted"/>
<dbReference type="EMBL" id="CP013979">
    <property type="protein sequence ID" value="ANJ26828.1"/>
    <property type="molecule type" value="Genomic_DNA"/>
</dbReference>
<dbReference type="STRING" id="453304.ATC03_08950"/>
<accession>A0A191WF62</accession>
<dbReference type="Proteomes" id="UP000078437">
    <property type="component" value="Chromosome"/>
</dbReference>
<sequence>MAGITGWTNTPDTFDPAPQIDAVYGHIDAKLATPVANAAALPASGNWIGRQLMASDTGIVWVCTALPGTWKRLALADDSGWTALTLNGSWTANGGGTNPPLARVLNGHLEITGLIDRAAPAGGTAFTLPVGMRPVKTAVVLAFSNSGACGLFIPASGVVDVISTAGTALTGAVTSISLTIPPLPIL</sequence>